<feature type="domain" description="Methyltransferase" evidence="1">
    <location>
        <begin position="2"/>
        <end position="102"/>
    </location>
</feature>
<dbReference type="Proteomes" id="UP001224392">
    <property type="component" value="Unassembled WGS sequence"/>
</dbReference>
<sequence>MEWCGGKGHLGRYLHACYGSRVDTLEIDSTLVREGEELARKLDYPQSLHECDVLAEPSAVWLKPETHLLGLHACGGLHVTMLEKGVDAGTCRISLSPCCYHLYGPEQYQPMSGSGRVTGLHLTREELRNAVRQTETAPARQRRQRAQMQSWRLGFDALQQQITGTGQYMPVPSLPTRLLKGSFEAFCRHCAELKGLSLAENLDFFRFEREGLALFRQRSREDLVRMLFRRPLEVWLALDRVLFLEENGYQCRLLQFCPPALTPRNLLLDAHR</sequence>
<accession>A0ABQ6LY74</accession>
<dbReference type="PANTHER" id="PTHR13369">
    <property type="match status" value="1"/>
</dbReference>
<dbReference type="EMBL" id="BSYJ01000003">
    <property type="protein sequence ID" value="GMG87043.1"/>
    <property type="molecule type" value="Genomic_DNA"/>
</dbReference>
<organism evidence="2 3">
    <name type="scientific">Biformimicrobium ophioploci</name>
    <dbReference type="NCBI Taxonomy" id="3036711"/>
    <lineage>
        <taxon>Bacteria</taxon>
        <taxon>Pseudomonadati</taxon>
        <taxon>Pseudomonadota</taxon>
        <taxon>Gammaproteobacteria</taxon>
        <taxon>Cellvibrionales</taxon>
        <taxon>Microbulbiferaceae</taxon>
        <taxon>Biformimicrobium</taxon>
    </lineage>
</organism>
<dbReference type="InterPro" id="IPR025714">
    <property type="entry name" value="Methyltranfer_dom"/>
</dbReference>
<comment type="caution">
    <text evidence="2">The sequence shown here is derived from an EMBL/GenBank/DDBJ whole genome shotgun (WGS) entry which is preliminary data.</text>
</comment>
<dbReference type="Pfam" id="PF13679">
    <property type="entry name" value="Methyltransf_32"/>
    <property type="match status" value="1"/>
</dbReference>
<evidence type="ECO:0000259" key="1">
    <source>
        <dbReference type="Pfam" id="PF13679"/>
    </source>
</evidence>
<proteinExistence type="predicted"/>
<reference evidence="2 3" key="1">
    <citation type="submission" date="2023-04" db="EMBL/GenBank/DDBJ databases">
        <title>Marinobulbifer ophiurae gen. nov., sp. Nov., isolate from tissue of brittle star Ophioplocus japonicus.</title>
        <authorList>
            <person name="Kawano K."/>
            <person name="Sawayama S."/>
            <person name="Nakagawa S."/>
        </authorList>
    </citation>
    <scope>NUCLEOTIDE SEQUENCE [LARGE SCALE GENOMIC DNA]</scope>
    <source>
        <strain evidence="2 3">NKW57</strain>
    </source>
</reference>
<protein>
    <recommendedName>
        <fullName evidence="1">Methyltransferase domain-containing protein</fullName>
    </recommendedName>
</protein>
<keyword evidence="3" id="KW-1185">Reference proteome</keyword>
<name>A0ABQ6LY74_9GAMM</name>
<gene>
    <name evidence="2" type="ORF">MNKW57_13640</name>
</gene>
<dbReference type="PANTHER" id="PTHR13369:SF0">
    <property type="entry name" value="GLUTATHIONE S-TRANSFERASE C-TERMINAL DOMAIN-CONTAINING PROTEIN"/>
    <property type="match status" value="1"/>
</dbReference>
<evidence type="ECO:0000313" key="3">
    <source>
        <dbReference type="Proteomes" id="UP001224392"/>
    </source>
</evidence>
<evidence type="ECO:0000313" key="2">
    <source>
        <dbReference type="EMBL" id="GMG87043.1"/>
    </source>
</evidence>